<accession>C7LZR5</accession>
<dbReference type="InterPro" id="IPR018253">
    <property type="entry name" value="DnaJ_domain_CS"/>
</dbReference>
<dbReference type="CDD" id="cd10747">
    <property type="entry name" value="DnaJ_C"/>
    <property type="match status" value="1"/>
</dbReference>
<comment type="similarity">
    <text evidence="9 11">Belongs to the DnaJ family.</text>
</comment>
<dbReference type="eggNOG" id="COG0484">
    <property type="taxonomic scope" value="Bacteria"/>
</dbReference>
<feature type="binding site" evidence="11">
    <location>
        <position position="199"/>
    </location>
    <ligand>
        <name>Zn(2+)</name>
        <dbReference type="ChEBI" id="CHEBI:29105"/>
        <label>1</label>
    </ligand>
</feature>
<keyword evidence="7 11" id="KW-0346">Stress response</keyword>
<dbReference type="GO" id="GO:0006260">
    <property type="term" value="P:DNA replication"/>
    <property type="evidence" value="ECO:0007669"/>
    <property type="project" value="UniProtKB-KW"/>
</dbReference>
<dbReference type="InterPro" id="IPR002939">
    <property type="entry name" value="DnaJ_C"/>
</dbReference>
<dbReference type="Gene3D" id="1.10.287.110">
    <property type="entry name" value="DnaJ domain"/>
    <property type="match status" value="1"/>
</dbReference>
<dbReference type="NCBIfam" id="NF008035">
    <property type="entry name" value="PRK10767.1"/>
    <property type="match status" value="1"/>
</dbReference>
<name>C7LZR5_ACIFD</name>
<dbReference type="InterPro" id="IPR036410">
    <property type="entry name" value="HSP_DnaJ_Cys-rich_dom_sf"/>
</dbReference>
<evidence type="ECO:0000256" key="1">
    <source>
        <dbReference type="ARBA" id="ARBA00022490"/>
    </source>
</evidence>
<feature type="repeat" description="CXXCXGXG motif" evidence="11">
    <location>
        <begin position="142"/>
        <end position="149"/>
    </location>
</feature>
<feature type="domain" description="CR-type" evidence="15">
    <location>
        <begin position="129"/>
        <end position="211"/>
    </location>
</feature>
<evidence type="ECO:0000256" key="3">
    <source>
        <dbReference type="ARBA" id="ARBA00022723"/>
    </source>
</evidence>
<dbReference type="GO" id="GO:0005737">
    <property type="term" value="C:cytoplasm"/>
    <property type="evidence" value="ECO:0007669"/>
    <property type="project" value="UniProtKB-SubCell"/>
</dbReference>
<dbReference type="GO" id="GO:0008270">
    <property type="term" value="F:zinc ion binding"/>
    <property type="evidence" value="ECO:0007669"/>
    <property type="project" value="UniProtKB-UniRule"/>
</dbReference>
<comment type="subunit">
    <text evidence="11">Homodimer.</text>
</comment>
<feature type="repeat" description="CXXCXGXG motif" evidence="11">
    <location>
        <begin position="199"/>
        <end position="206"/>
    </location>
</feature>
<feature type="binding site" evidence="11">
    <location>
        <position position="142"/>
    </location>
    <ligand>
        <name>Zn(2+)</name>
        <dbReference type="ChEBI" id="CHEBI:29105"/>
        <label>1</label>
    </ligand>
</feature>
<evidence type="ECO:0000256" key="13">
    <source>
        <dbReference type="SAM" id="MobiDB-lite"/>
    </source>
</evidence>
<dbReference type="AlphaFoldDB" id="C7LZR5"/>
<feature type="repeat" description="CXXCXGXG motif" evidence="11">
    <location>
        <begin position="185"/>
        <end position="192"/>
    </location>
</feature>
<keyword evidence="2 11" id="KW-0235">DNA replication</keyword>
<dbReference type="PRINTS" id="PR00625">
    <property type="entry name" value="JDOMAIN"/>
</dbReference>
<comment type="domain">
    <text evidence="11">The J domain is necessary and sufficient to stimulate DnaK ATPase activity. Zinc center 1 plays an important role in the autonomous, DnaK-independent chaperone activity of DnaJ. Zinc center 2 is essential for interaction with DnaK and for DnaJ activity.</text>
</comment>
<dbReference type="GO" id="GO:0051082">
    <property type="term" value="F:unfolded protein binding"/>
    <property type="evidence" value="ECO:0007669"/>
    <property type="project" value="UniProtKB-UniRule"/>
</dbReference>
<dbReference type="HOGENOM" id="CLU_017633_0_7_11"/>
<dbReference type="GO" id="GO:0009408">
    <property type="term" value="P:response to heat"/>
    <property type="evidence" value="ECO:0007669"/>
    <property type="project" value="InterPro"/>
</dbReference>
<dbReference type="GO" id="GO:0005524">
    <property type="term" value="F:ATP binding"/>
    <property type="evidence" value="ECO:0007669"/>
    <property type="project" value="InterPro"/>
</dbReference>
<feature type="zinc finger region" description="CR-type" evidence="12">
    <location>
        <begin position="129"/>
        <end position="211"/>
    </location>
</feature>
<feature type="domain" description="J" evidence="14">
    <location>
        <begin position="3"/>
        <end position="68"/>
    </location>
</feature>
<dbReference type="KEGG" id="afo:Afer_1293"/>
<dbReference type="SUPFAM" id="SSF49493">
    <property type="entry name" value="HSP40/DnaJ peptide-binding domain"/>
    <property type="match status" value="2"/>
</dbReference>
<keyword evidence="5 11" id="KW-0863">Zinc-finger</keyword>
<feature type="binding site" evidence="11">
    <location>
        <position position="159"/>
    </location>
    <ligand>
        <name>Zn(2+)</name>
        <dbReference type="ChEBI" id="CHEBI:29105"/>
        <label>2</label>
    </ligand>
</feature>
<evidence type="ECO:0000256" key="4">
    <source>
        <dbReference type="ARBA" id="ARBA00022737"/>
    </source>
</evidence>
<evidence type="ECO:0000313" key="17">
    <source>
        <dbReference type="Proteomes" id="UP000000771"/>
    </source>
</evidence>
<dbReference type="PANTHER" id="PTHR43096">
    <property type="entry name" value="DNAJ HOMOLOG 1, MITOCHONDRIAL-RELATED"/>
    <property type="match status" value="1"/>
</dbReference>
<evidence type="ECO:0000256" key="9">
    <source>
        <dbReference type="ARBA" id="ARBA00061004"/>
    </source>
</evidence>
<dbReference type="SUPFAM" id="SSF57938">
    <property type="entry name" value="DnaJ/Hsp40 cysteine-rich domain"/>
    <property type="match status" value="1"/>
</dbReference>
<dbReference type="PROSITE" id="PS51188">
    <property type="entry name" value="ZF_CR"/>
    <property type="match status" value="1"/>
</dbReference>
<keyword evidence="4 11" id="KW-0677">Repeat</keyword>
<evidence type="ECO:0000256" key="12">
    <source>
        <dbReference type="PROSITE-ProRule" id="PRU00546"/>
    </source>
</evidence>
<dbReference type="FunFam" id="2.60.260.20:FF:000005">
    <property type="entry name" value="Chaperone protein dnaJ 1, mitochondrial"/>
    <property type="match status" value="1"/>
</dbReference>
<keyword evidence="17" id="KW-1185">Reference proteome</keyword>
<dbReference type="InterPro" id="IPR036869">
    <property type="entry name" value="J_dom_sf"/>
</dbReference>
<sequence>MVDYYEVLGVSRNASSEEIKRAYRRLARQLHPDVNGGDRGAEERFKLVTEAYDVLSDPDKRRTYDRTGSVQGGPFGPGDPFGGGPFGPDFSDLFQSVFGGFTQQPQGAQRRGEDIETEVRLTFEEAVFGAQKEISLRMPAVCGTCQGSGARPGTQPRVCSQCQGTGAVRRITQSFLGRMVTTATCDVCRGEGTVIADPCPDCRGEGRRTQERRFVVDVPPGADNGLVLKLSGKGPAAPRGGQPGTLYVHVLVEPSERFERRGNDLITRVQISAPQAVLGTKLELETLDGLEVIEIPAGTQPGWATRVRGRGVPALSGRRGRGDLIVEVQVTIPSELTAEEDELWRRLAALRGELVSEHHDQSLLSKLRSAFK</sequence>
<dbReference type="Gene3D" id="2.60.260.20">
    <property type="entry name" value="Urease metallochaperone UreE, N-terminal domain"/>
    <property type="match status" value="2"/>
</dbReference>
<dbReference type="Pfam" id="PF01556">
    <property type="entry name" value="DnaJ_C"/>
    <property type="match status" value="1"/>
</dbReference>
<evidence type="ECO:0000259" key="14">
    <source>
        <dbReference type="PROSITE" id="PS50076"/>
    </source>
</evidence>
<keyword evidence="1 11" id="KW-0963">Cytoplasm</keyword>
<feature type="binding site" evidence="11">
    <location>
        <position position="162"/>
    </location>
    <ligand>
        <name>Zn(2+)</name>
        <dbReference type="ChEBI" id="CHEBI:29105"/>
        <label>2</label>
    </ligand>
</feature>
<gene>
    <name evidence="11" type="primary">dnaJ</name>
    <name evidence="16" type="ordered locus">Afer_1293</name>
</gene>
<dbReference type="Gene3D" id="2.10.230.10">
    <property type="entry name" value="Heat shock protein DnaJ, cysteine-rich domain"/>
    <property type="match status" value="1"/>
</dbReference>
<evidence type="ECO:0000256" key="6">
    <source>
        <dbReference type="ARBA" id="ARBA00022833"/>
    </source>
</evidence>
<feature type="binding site" evidence="11">
    <location>
        <position position="188"/>
    </location>
    <ligand>
        <name>Zn(2+)</name>
        <dbReference type="ChEBI" id="CHEBI:29105"/>
        <label>2</label>
    </ligand>
</feature>
<dbReference type="GO" id="GO:0042026">
    <property type="term" value="P:protein refolding"/>
    <property type="evidence" value="ECO:0007669"/>
    <property type="project" value="TreeGrafter"/>
</dbReference>
<evidence type="ECO:0000256" key="11">
    <source>
        <dbReference type="HAMAP-Rule" id="MF_01152"/>
    </source>
</evidence>
<dbReference type="GO" id="GO:0031072">
    <property type="term" value="F:heat shock protein binding"/>
    <property type="evidence" value="ECO:0007669"/>
    <property type="project" value="InterPro"/>
</dbReference>
<keyword evidence="6 11" id="KW-0862">Zinc</keyword>
<dbReference type="InterPro" id="IPR001623">
    <property type="entry name" value="DnaJ_domain"/>
</dbReference>
<feature type="region of interest" description="Disordered" evidence="13">
    <location>
        <begin position="59"/>
        <end position="83"/>
    </location>
</feature>
<keyword evidence="3 11" id="KW-0479">Metal-binding</keyword>
<reference evidence="16 17" key="1">
    <citation type="journal article" date="2009" name="Stand. Genomic Sci.">
        <title>Complete genome sequence of Acidimicrobium ferrooxidans type strain (ICP).</title>
        <authorList>
            <person name="Clum A."/>
            <person name="Nolan M."/>
            <person name="Lang E."/>
            <person name="Glavina Del Rio T."/>
            <person name="Tice H."/>
            <person name="Copeland A."/>
            <person name="Cheng J.F."/>
            <person name="Lucas S."/>
            <person name="Chen F."/>
            <person name="Bruce D."/>
            <person name="Goodwin L."/>
            <person name="Pitluck S."/>
            <person name="Ivanova N."/>
            <person name="Mavrommatis K."/>
            <person name="Mikhailova N."/>
            <person name="Pati A."/>
            <person name="Chen A."/>
            <person name="Palaniappan K."/>
            <person name="Goker M."/>
            <person name="Spring S."/>
            <person name="Land M."/>
            <person name="Hauser L."/>
            <person name="Chang Y.J."/>
            <person name="Jeffries C.C."/>
            <person name="Chain P."/>
            <person name="Bristow J."/>
            <person name="Eisen J.A."/>
            <person name="Markowitz V."/>
            <person name="Hugenholtz P."/>
            <person name="Kyrpides N.C."/>
            <person name="Klenk H.P."/>
            <person name="Lapidus A."/>
        </authorList>
    </citation>
    <scope>NUCLEOTIDE SEQUENCE [LARGE SCALE GENOMIC DNA]</scope>
    <source>
        <strain evidence="17">DSM 10331 / JCM 15462 / NBRC 103882 / ICP</strain>
    </source>
</reference>
<organism evidence="16 17">
    <name type="scientific">Acidimicrobium ferrooxidans (strain DSM 10331 / JCM 15462 / NBRC 103882 / ICP)</name>
    <dbReference type="NCBI Taxonomy" id="525909"/>
    <lineage>
        <taxon>Bacteria</taxon>
        <taxon>Bacillati</taxon>
        <taxon>Actinomycetota</taxon>
        <taxon>Acidimicrobiia</taxon>
        <taxon>Acidimicrobiales</taxon>
        <taxon>Acidimicrobiaceae</taxon>
        <taxon>Acidimicrobium</taxon>
    </lineage>
</organism>
<comment type="cofactor">
    <cofactor evidence="11">
        <name>Zn(2+)</name>
        <dbReference type="ChEBI" id="CHEBI:29105"/>
    </cofactor>
    <text evidence="11">Binds 2 Zn(2+) ions per monomer.</text>
</comment>
<feature type="binding site" evidence="11">
    <location>
        <position position="202"/>
    </location>
    <ligand>
        <name>Zn(2+)</name>
        <dbReference type="ChEBI" id="CHEBI:29105"/>
        <label>1</label>
    </ligand>
</feature>
<dbReference type="Pfam" id="PF00684">
    <property type="entry name" value="DnaJ_CXXCXGXG"/>
    <property type="match status" value="1"/>
</dbReference>
<feature type="compositionally biased region" description="Gly residues" evidence="13">
    <location>
        <begin position="70"/>
        <end position="83"/>
    </location>
</feature>
<dbReference type="FunFam" id="2.10.230.10:FF:000002">
    <property type="entry name" value="Molecular chaperone DnaJ"/>
    <property type="match status" value="1"/>
</dbReference>
<dbReference type="InterPro" id="IPR008971">
    <property type="entry name" value="HSP40/DnaJ_pept-bd"/>
</dbReference>
<dbReference type="PROSITE" id="PS50076">
    <property type="entry name" value="DNAJ_2"/>
    <property type="match status" value="1"/>
</dbReference>
<evidence type="ECO:0000313" key="16">
    <source>
        <dbReference type="EMBL" id="ACU54223.1"/>
    </source>
</evidence>
<feature type="repeat" description="CXXCXGXG motif" evidence="11">
    <location>
        <begin position="159"/>
        <end position="166"/>
    </location>
</feature>
<proteinExistence type="inferred from homology"/>
<dbReference type="NCBIfam" id="TIGR02349">
    <property type="entry name" value="DnaJ_bact"/>
    <property type="match status" value="1"/>
</dbReference>
<dbReference type="Pfam" id="PF00226">
    <property type="entry name" value="DnaJ"/>
    <property type="match status" value="1"/>
</dbReference>
<dbReference type="HAMAP" id="MF_01152">
    <property type="entry name" value="DnaJ"/>
    <property type="match status" value="1"/>
</dbReference>
<dbReference type="SUPFAM" id="SSF46565">
    <property type="entry name" value="Chaperone J-domain"/>
    <property type="match status" value="1"/>
</dbReference>
<dbReference type="CDD" id="cd06257">
    <property type="entry name" value="DnaJ"/>
    <property type="match status" value="1"/>
</dbReference>
<dbReference type="PANTHER" id="PTHR43096:SF48">
    <property type="entry name" value="CHAPERONE PROTEIN DNAJ"/>
    <property type="match status" value="1"/>
</dbReference>
<keyword evidence="8 11" id="KW-0143">Chaperone</keyword>
<dbReference type="Proteomes" id="UP000000771">
    <property type="component" value="Chromosome"/>
</dbReference>
<feature type="binding site" evidence="11">
    <location>
        <position position="145"/>
    </location>
    <ligand>
        <name>Zn(2+)</name>
        <dbReference type="ChEBI" id="CHEBI:29105"/>
        <label>1</label>
    </ligand>
</feature>
<evidence type="ECO:0000256" key="10">
    <source>
        <dbReference type="ARBA" id="ARBA00067609"/>
    </source>
</evidence>
<evidence type="ECO:0000256" key="2">
    <source>
        <dbReference type="ARBA" id="ARBA00022705"/>
    </source>
</evidence>
<comment type="function">
    <text evidence="11">Participates actively in the response to hyperosmotic and heat shock by preventing the aggregation of stress-denatured proteins and by disaggregating proteins, also in an autonomous, DnaK-independent fashion. Unfolded proteins bind initially to DnaJ; upon interaction with the DnaJ-bound protein, DnaK hydrolyzes its bound ATP, resulting in the formation of a stable complex. GrpE releases ADP from DnaK; ATP binding to DnaK triggers the release of the substrate protein, thus completing the reaction cycle. Several rounds of ATP-dependent interactions between DnaJ, DnaK and GrpE are required for fully efficient folding. Also involved, together with DnaK and GrpE, in the DNA replication of plasmids through activation of initiation proteins.</text>
</comment>
<dbReference type="STRING" id="525909.Afer_1293"/>
<evidence type="ECO:0000256" key="8">
    <source>
        <dbReference type="ARBA" id="ARBA00023186"/>
    </source>
</evidence>
<dbReference type="InterPro" id="IPR012724">
    <property type="entry name" value="DnaJ"/>
</dbReference>
<evidence type="ECO:0000256" key="5">
    <source>
        <dbReference type="ARBA" id="ARBA00022771"/>
    </source>
</evidence>
<dbReference type="EMBL" id="CP001631">
    <property type="protein sequence ID" value="ACU54223.1"/>
    <property type="molecule type" value="Genomic_DNA"/>
</dbReference>
<evidence type="ECO:0000259" key="15">
    <source>
        <dbReference type="PROSITE" id="PS51188"/>
    </source>
</evidence>
<dbReference type="SMART" id="SM00271">
    <property type="entry name" value="DnaJ"/>
    <property type="match status" value="1"/>
</dbReference>
<protein>
    <recommendedName>
        <fullName evidence="10 11">Chaperone protein DnaJ</fullName>
    </recommendedName>
</protein>
<comment type="subcellular location">
    <subcellularLocation>
        <location evidence="11">Cytoplasm</location>
    </subcellularLocation>
</comment>
<dbReference type="PROSITE" id="PS00636">
    <property type="entry name" value="DNAJ_1"/>
    <property type="match status" value="1"/>
</dbReference>
<feature type="binding site" evidence="11">
    <location>
        <position position="185"/>
    </location>
    <ligand>
        <name>Zn(2+)</name>
        <dbReference type="ChEBI" id="CHEBI:29105"/>
        <label>2</label>
    </ligand>
</feature>
<evidence type="ECO:0000256" key="7">
    <source>
        <dbReference type="ARBA" id="ARBA00023016"/>
    </source>
</evidence>
<dbReference type="CDD" id="cd10719">
    <property type="entry name" value="DnaJ_zf"/>
    <property type="match status" value="1"/>
</dbReference>
<dbReference type="InterPro" id="IPR001305">
    <property type="entry name" value="HSP_DnaJ_Cys-rich_dom"/>
</dbReference>